<dbReference type="SUPFAM" id="SSF102114">
    <property type="entry name" value="Radical SAM enzymes"/>
    <property type="match status" value="1"/>
</dbReference>
<feature type="domain" description="Radical SAM core" evidence="5">
    <location>
        <begin position="14"/>
        <end position="97"/>
    </location>
</feature>
<dbReference type="GO" id="GO:0003824">
    <property type="term" value="F:catalytic activity"/>
    <property type="evidence" value="ECO:0007669"/>
    <property type="project" value="InterPro"/>
</dbReference>
<dbReference type="SFLD" id="SFLDS00029">
    <property type="entry name" value="Radical_SAM"/>
    <property type="match status" value="1"/>
</dbReference>
<evidence type="ECO:0000313" key="7">
    <source>
        <dbReference type="Proteomes" id="UP000255234"/>
    </source>
</evidence>
<dbReference type="GO" id="GO:0051536">
    <property type="term" value="F:iron-sulfur cluster binding"/>
    <property type="evidence" value="ECO:0007669"/>
    <property type="project" value="UniProtKB-KW"/>
</dbReference>
<name>A0A378NTY4_9FIRM</name>
<dbReference type="GO" id="GO:0046872">
    <property type="term" value="F:metal ion binding"/>
    <property type="evidence" value="ECO:0007669"/>
    <property type="project" value="UniProtKB-KW"/>
</dbReference>
<dbReference type="Proteomes" id="UP000255234">
    <property type="component" value="Unassembled WGS sequence"/>
</dbReference>
<dbReference type="PANTHER" id="PTHR11228:SF7">
    <property type="entry name" value="PQQA PEPTIDE CYCLASE"/>
    <property type="match status" value="1"/>
</dbReference>
<dbReference type="InterPro" id="IPR007197">
    <property type="entry name" value="rSAM"/>
</dbReference>
<gene>
    <name evidence="6" type="ORF">NCTC10571_01492</name>
</gene>
<keyword evidence="1" id="KW-0949">S-adenosyl-L-methionine</keyword>
<dbReference type="Pfam" id="PF04055">
    <property type="entry name" value="Radical_SAM"/>
    <property type="match status" value="1"/>
</dbReference>
<dbReference type="CDD" id="cd01335">
    <property type="entry name" value="Radical_SAM"/>
    <property type="match status" value="1"/>
</dbReference>
<dbReference type="Gene3D" id="3.20.20.70">
    <property type="entry name" value="Aldolase class I"/>
    <property type="match status" value="1"/>
</dbReference>
<dbReference type="InterPro" id="IPR013785">
    <property type="entry name" value="Aldolase_TIM"/>
</dbReference>
<keyword evidence="3" id="KW-0408">Iron</keyword>
<sequence length="281" mass="33452">MRTYDNSTTVSLHITDRCNLRCPHCYMKDFSGYENNINIKKAFESVKVLKPKTLIIYGGEPMLYPNIINQIFDEFENNMHVVVATNGTIWNKEIYDRAYIIMVTLESFFFNYSKNRTYTRSQYNNLIKLIDTYKDKLILTHNLYPKNNDPFYDRMIKLTELNSNPYPIVDFCEEADFEPNILQEYNTNLNPLLVPKLRVLPDGTITKDMRGVYNICKDASEWKEEYRNKSVPSHDKCKKCEYQYTCPSYKMFPHFCKDVLDRIDDPHFCKIARWKSNEFKN</sequence>
<protein>
    <submittedName>
        <fullName evidence="6">Molybdenum cofactor biosynthesis protein A</fullName>
    </submittedName>
</protein>
<evidence type="ECO:0000256" key="2">
    <source>
        <dbReference type="ARBA" id="ARBA00022723"/>
    </source>
</evidence>
<reference evidence="6 7" key="1">
    <citation type="submission" date="2018-06" db="EMBL/GenBank/DDBJ databases">
        <authorList>
            <consortium name="Pathogen Informatics"/>
            <person name="Doyle S."/>
        </authorList>
    </citation>
    <scope>NUCLEOTIDE SEQUENCE [LARGE SCALE GENOMIC DNA]</scope>
    <source>
        <strain evidence="6 7">NCTC10571</strain>
    </source>
</reference>
<evidence type="ECO:0000256" key="4">
    <source>
        <dbReference type="ARBA" id="ARBA00023014"/>
    </source>
</evidence>
<accession>A0A378NTY4</accession>
<evidence type="ECO:0000256" key="3">
    <source>
        <dbReference type="ARBA" id="ARBA00023004"/>
    </source>
</evidence>
<dbReference type="InterPro" id="IPR050377">
    <property type="entry name" value="Radical_SAM_PqqE_MftC-like"/>
</dbReference>
<keyword evidence="4" id="KW-0411">Iron-sulfur</keyword>
<dbReference type="PANTHER" id="PTHR11228">
    <property type="entry name" value="RADICAL SAM DOMAIN PROTEIN"/>
    <property type="match status" value="1"/>
</dbReference>
<dbReference type="InterPro" id="IPR058240">
    <property type="entry name" value="rSAM_sf"/>
</dbReference>
<evidence type="ECO:0000313" key="6">
    <source>
        <dbReference type="EMBL" id="STY71336.1"/>
    </source>
</evidence>
<dbReference type="AlphaFoldDB" id="A0A378NTY4"/>
<evidence type="ECO:0000259" key="5">
    <source>
        <dbReference type="Pfam" id="PF04055"/>
    </source>
</evidence>
<proteinExistence type="predicted"/>
<dbReference type="EMBL" id="UGPP01000001">
    <property type="protein sequence ID" value="STY71336.1"/>
    <property type="molecule type" value="Genomic_DNA"/>
</dbReference>
<evidence type="ECO:0000256" key="1">
    <source>
        <dbReference type="ARBA" id="ARBA00022691"/>
    </source>
</evidence>
<dbReference type="RefSeq" id="WP_115151694.1">
    <property type="nucleotide sequence ID" value="NZ_UGPP01000001.1"/>
</dbReference>
<organism evidence="6 7">
    <name type="scientific">Megamonas hypermegale</name>
    <dbReference type="NCBI Taxonomy" id="158847"/>
    <lineage>
        <taxon>Bacteria</taxon>
        <taxon>Bacillati</taxon>
        <taxon>Bacillota</taxon>
        <taxon>Negativicutes</taxon>
        <taxon>Selenomonadales</taxon>
        <taxon>Selenomonadaceae</taxon>
        <taxon>Megamonas</taxon>
    </lineage>
</organism>
<keyword evidence="2" id="KW-0479">Metal-binding</keyword>